<accession>A0A645FDN6</accession>
<sequence>MVHVDGSYRTGPRYNSDIKKNGRVDVHTSVLFTAEEFQHLSEEEGQERLDSAFCHDDFNSPNKSAFKSKNLIAGLEDLLYICPECKADFTMKTEGTNKIKCTRCGFTASMDDRFMLRGENGHTSPKTISEWGRFIQDEELKRITENPRYTLKSEMKLCEHVKRNEMLSPVGVVQAVYNTEGFHLKGERYGEPFERFYSYEEYPAIHFLDKIYLVVPDNEAVICVSPPTAAQATQWAVVSEMFSMKKVQEKQLKTL</sequence>
<dbReference type="SUPFAM" id="SSF63393">
    <property type="entry name" value="RNA polymerase subunits"/>
    <property type="match status" value="1"/>
</dbReference>
<reference evidence="1" key="1">
    <citation type="submission" date="2019-08" db="EMBL/GenBank/DDBJ databases">
        <authorList>
            <person name="Kucharzyk K."/>
            <person name="Murdoch R.W."/>
            <person name="Higgins S."/>
            <person name="Loffler F."/>
        </authorList>
    </citation>
    <scope>NUCLEOTIDE SEQUENCE</scope>
</reference>
<dbReference type="Gene3D" id="2.20.28.30">
    <property type="entry name" value="RNA polymerase ii, chain L"/>
    <property type="match status" value="1"/>
</dbReference>
<proteinExistence type="predicted"/>
<organism evidence="1">
    <name type="scientific">bioreactor metagenome</name>
    <dbReference type="NCBI Taxonomy" id="1076179"/>
    <lineage>
        <taxon>unclassified sequences</taxon>
        <taxon>metagenomes</taxon>
        <taxon>ecological metagenomes</taxon>
    </lineage>
</organism>
<gene>
    <name evidence="1" type="ORF">SDC9_159833</name>
</gene>
<dbReference type="InterPro" id="IPR029040">
    <property type="entry name" value="RPABC4/Spt4"/>
</dbReference>
<protein>
    <submittedName>
        <fullName evidence="1">Uncharacterized protein</fullName>
    </submittedName>
</protein>
<comment type="caution">
    <text evidence="1">The sequence shown here is derived from an EMBL/GenBank/DDBJ whole genome shotgun (WGS) entry which is preliminary data.</text>
</comment>
<dbReference type="AlphaFoldDB" id="A0A645FDN6"/>
<evidence type="ECO:0000313" key="1">
    <source>
        <dbReference type="EMBL" id="MPN12515.1"/>
    </source>
</evidence>
<dbReference type="EMBL" id="VSSQ01058872">
    <property type="protein sequence ID" value="MPN12515.1"/>
    <property type="molecule type" value="Genomic_DNA"/>
</dbReference>
<name>A0A645FDN6_9ZZZZ</name>